<evidence type="ECO:0000259" key="2">
    <source>
        <dbReference type="Pfam" id="PF12867"/>
    </source>
</evidence>
<dbReference type="Gene3D" id="1.20.120.450">
    <property type="entry name" value="dinb family like domain"/>
    <property type="match status" value="1"/>
</dbReference>
<dbReference type="eggNOG" id="ENOG5032VWP">
    <property type="taxonomic scope" value="Bacteria"/>
</dbReference>
<dbReference type="KEGG" id="sna:Snas_2319"/>
<dbReference type="EMBL" id="CP001778">
    <property type="protein sequence ID" value="ADD42006.1"/>
    <property type="molecule type" value="Genomic_DNA"/>
</dbReference>
<proteinExistence type="predicted"/>
<organism evidence="3 4">
    <name type="scientific">Stackebrandtia nassauensis (strain DSM 44728 / CIP 108903 / NRRL B-16338 / NBRC 102104 / LLR-40K-21)</name>
    <dbReference type="NCBI Taxonomy" id="446470"/>
    <lineage>
        <taxon>Bacteria</taxon>
        <taxon>Bacillati</taxon>
        <taxon>Actinomycetota</taxon>
        <taxon>Actinomycetes</taxon>
        <taxon>Glycomycetales</taxon>
        <taxon>Glycomycetaceae</taxon>
        <taxon>Stackebrandtia</taxon>
    </lineage>
</organism>
<dbReference type="Proteomes" id="UP000000844">
    <property type="component" value="Chromosome"/>
</dbReference>
<dbReference type="HOGENOM" id="CLU_1694563_0_0_11"/>
<feature type="region of interest" description="Disordered" evidence="1">
    <location>
        <begin position="1"/>
        <end position="21"/>
    </location>
</feature>
<keyword evidence="4" id="KW-1185">Reference proteome</keyword>
<evidence type="ECO:0000256" key="1">
    <source>
        <dbReference type="SAM" id="MobiDB-lite"/>
    </source>
</evidence>
<dbReference type="Pfam" id="PF12867">
    <property type="entry name" value="DinB_2"/>
    <property type="match status" value="1"/>
</dbReference>
<dbReference type="InterPro" id="IPR034660">
    <property type="entry name" value="DinB/YfiT-like"/>
</dbReference>
<reference evidence="3 4" key="1">
    <citation type="journal article" date="2009" name="Stand. Genomic Sci.">
        <title>Complete genome sequence of Stackebrandtia nassauensis type strain (LLR-40K-21).</title>
        <authorList>
            <person name="Munk C."/>
            <person name="Lapidus A."/>
            <person name="Copeland A."/>
            <person name="Jando M."/>
            <person name="Mayilraj S."/>
            <person name="Glavina Del Rio T."/>
            <person name="Nolan M."/>
            <person name="Chen F."/>
            <person name="Lucas S."/>
            <person name="Tice H."/>
            <person name="Cheng J.F."/>
            <person name="Han C."/>
            <person name="Detter J.C."/>
            <person name="Bruce D."/>
            <person name="Goodwin L."/>
            <person name="Chain P."/>
            <person name="Pitluck S."/>
            <person name="Goker M."/>
            <person name="Ovchinikova G."/>
            <person name="Pati A."/>
            <person name="Ivanova N."/>
            <person name="Mavromatis K."/>
            <person name="Chen A."/>
            <person name="Palaniappan K."/>
            <person name="Land M."/>
            <person name="Hauser L."/>
            <person name="Chang Y.J."/>
            <person name="Jeffries C.D."/>
            <person name="Bristow J."/>
            <person name="Eisen J.A."/>
            <person name="Markowitz V."/>
            <person name="Hugenholtz P."/>
            <person name="Kyrpides N.C."/>
            <person name="Klenk H.P."/>
        </authorList>
    </citation>
    <scope>NUCLEOTIDE SEQUENCE [LARGE SCALE GENOMIC DNA]</scope>
    <source>
        <strain evidence="4">DSM 44728 / CIP 108903 / NRRL B-16338 / NBRC 102104 / LLR-40K-21</strain>
    </source>
</reference>
<protein>
    <recommendedName>
        <fullName evidence="2">DinB-like domain-containing protein</fullName>
    </recommendedName>
</protein>
<dbReference type="AlphaFoldDB" id="D3Q3G5"/>
<dbReference type="InterPro" id="IPR024775">
    <property type="entry name" value="DinB-like"/>
</dbReference>
<dbReference type="RefSeq" id="WP_013017577.1">
    <property type="nucleotide sequence ID" value="NC_013947.1"/>
</dbReference>
<dbReference type="SUPFAM" id="SSF109854">
    <property type="entry name" value="DinB/YfiT-like putative metalloenzymes"/>
    <property type="match status" value="1"/>
</dbReference>
<name>D3Q3G5_STANL</name>
<sequence length="167" mass="18959">MTRHLTFDPAAPVSRPDVDDSPVTGLVPDSVRYVLERAETWLGWDGTAVLSDGNAWTPHKALRRVGDHLIDHLAEIECRLAGMPTIPDRWHGRKLTLDGDWARFTEADLDEATSRLGRLAVWYEARMSALDDNTLDHRPDPDTWTIREVVHHVANVRYYADQLDEPA</sequence>
<gene>
    <name evidence="3" type="ordered locus">Snas_2319</name>
</gene>
<evidence type="ECO:0000313" key="4">
    <source>
        <dbReference type="Proteomes" id="UP000000844"/>
    </source>
</evidence>
<evidence type="ECO:0000313" key="3">
    <source>
        <dbReference type="EMBL" id="ADD42006.1"/>
    </source>
</evidence>
<accession>D3Q3G5</accession>
<feature type="domain" description="DinB-like" evidence="2">
    <location>
        <begin position="124"/>
        <end position="157"/>
    </location>
</feature>